<protein>
    <submittedName>
        <fullName evidence="1">Topless-related protein 1 isoform X1</fullName>
    </submittedName>
</protein>
<gene>
    <name evidence="1" type="ORF">M6B38_168825</name>
</gene>
<evidence type="ECO:0000313" key="1">
    <source>
        <dbReference type="EMBL" id="KAJ6808011.1"/>
    </source>
</evidence>
<organism evidence="1 2">
    <name type="scientific">Iris pallida</name>
    <name type="common">Sweet iris</name>
    <dbReference type="NCBI Taxonomy" id="29817"/>
    <lineage>
        <taxon>Eukaryota</taxon>
        <taxon>Viridiplantae</taxon>
        <taxon>Streptophyta</taxon>
        <taxon>Embryophyta</taxon>
        <taxon>Tracheophyta</taxon>
        <taxon>Spermatophyta</taxon>
        <taxon>Magnoliopsida</taxon>
        <taxon>Liliopsida</taxon>
        <taxon>Asparagales</taxon>
        <taxon>Iridaceae</taxon>
        <taxon>Iridoideae</taxon>
        <taxon>Irideae</taxon>
        <taxon>Iris</taxon>
    </lineage>
</organism>
<proteinExistence type="predicted"/>
<dbReference type="Proteomes" id="UP001140949">
    <property type="component" value="Unassembled WGS sequence"/>
</dbReference>
<sequence>MVHCGALQRDYSTPNFGKLQGHKISKGNNACRAKEAARGKPTISIQIVVSQPQRFKVAYSHQSKLFVAWIGLLALIYSYNSNRPAIAPEERPWRCSSLEAPSKN</sequence>
<reference evidence="1" key="1">
    <citation type="journal article" date="2023" name="GigaByte">
        <title>Genome assembly of the bearded iris, Iris pallida Lam.</title>
        <authorList>
            <person name="Bruccoleri R.E."/>
            <person name="Oakeley E.J."/>
            <person name="Faust A.M.E."/>
            <person name="Altorfer M."/>
            <person name="Dessus-Babus S."/>
            <person name="Burckhardt D."/>
            <person name="Oertli M."/>
            <person name="Naumann U."/>
            <person name="Petersen F."/>
            <person name="Wong J."/>
        </authorList>
    </citation>
    <scope>NUCLEOTIDE SEQUENCE</scope>
    <source>
        <strain evidence="1">GSM-AAB239-AS_SAM_17_03QT</strain>
    </source>
</reference>
<keyword evidence="2" id="KW-1185">Reference proteome</keyword>
<reference evidence="1" key="2">
    <citation type="submission" date="2023-04" db="EMBL/GenBank/DDBJ databases">
        <authorList>
            <person name="Bruccoleri R.E."/>
            <person name="Oakeley E.J."/>
            <person name="Faust A.-M."/>
            <person name="Dessus-Babus S."/>
            <person name="Altorfer M."/>
            <person name="Burckhardt D."/>
            <person name="Oertli M."/>
            <person name="Naumann U."/>
            <person name="Petersen F."/>
            <person name="Wong J."/>
        </authorList>
    </citation>
    <scope>NUCLEOTIDE SEQUENCE</scope>
    <source>
        <strain evidence="1">GSM-AAB239-AS_SAM_17_03QT</strain>
        <tissue evidence="1">Leaf</tissue>
    </source>
</reference>
<dbReference type="EMBL" id="JANAVB010033620">
    <property type="protein sequence ID" value="KAJ6808011.1"/>
    <property type="molecule type" value="Genomic_DNA"/>
</dbReference>
<accession>A0AAX6EVR9</accession>
<dbReference type="AlphaFoldDB" id="A0AAX6EVR9"/>
<name>A0AAX6EVR9_IRIPA</name>
<comment type="caution">
    <text evidence="1">The sequence shown here is derived from an EMBL/GenBank/DDBJ whole genome shotgun (WGS) entry which is preliminary data.</text>
</comment>
<evidence type="ECO:0000313" key="2">
    <source>
        <dbReference type="Proteomes" id="UP001140949"/>
    </source>
</evidence>